<comment type="caution">
    <text evidence="3">The sequence shown here is derived from an EMBL/GenBank/DDBJ whole genome shotgun (WGS) entry which is preliminary data.</text>
</comment>
<dbReference type="EMBL" id="JPVT01000017">
    <property type="protein sequence ID" value="KFN93015.1"/>
    <property type="molecule type" value="Genomic_DNA"/>
</dbReference>
<dbReference type="GO" id="GO:0005737">
    <property type="term" value="C:cytoplasm"/>
    <property type="evidence" value="ECO:0007669"/>
    <property type="project" value="TreeGrafter"/>
</dbReference>
<evidence type="ECO:0000256" key="1">
    <source>
        <dbReference type="ARBA" id="ARBA00022823"/>
    </source>
</evidence>
<dbReference type="GO" id="GO:0019464">
    <property type="term" value="P:glycine decarboxylation via glycine cleavage system"/>
    <property type="evidence" value="ECO:0007669"/>
    <property type="project" value="InterPro"/>
</dbReference>
<keyword evidence="1" id="KW-0450">Lipoyl</keyword>
<organism evidence="3 4">
    <name type="scientific">Tetragenococcus muriaticus 3MR10-3</name>
    <dbReference type="NCBI Taxonomy" id="1302648"/>
    <lineage>
        <taxon>Bacteria</taxon>
        <taxon>Bacillati</taxon>
        <taxon>Bacillota</taxon>
        <taxon>Bacilli</taxon>
        <taxon>Lactobacillales</taxon>
        <taxon>Enterococcaceae</taxon>
        <taxon>Tetragenococcus</taxon>
    </lineage>
</organism>
<reference evidence="3 4" key="1">
    <citation type="submission" date="2014-08" db="EMBL/GenBank/DDBJ databases">
        <title>Genome sequence of Tetragenococcus muriaticus.</title>
        <authorList>
            <person name="Chuea-nongthon C."/>
            <person name="Rodtong S."/>
            <person name="Yongsawatdigul J."/>
            <person name="Steele J.L."/>
            <person name="Liu X.-y."/>
            <person name="Speers J."/>
            <person name="Glasner J.D."/>
            <person name="Neeno-Eckwall E.C."/>
        </authorList>
    </citation>
    <scope>NUCLEOTIDE SEQUENCE [LARGE SCALE GENOMIC DNA]</scope>
    <source>
        <strain evidence="3 4">3MR10-3</strain>
    </source>
</reference>
<dbReference type="Proteomes" id="UP000029381">
    <property type="component" value="Unassembled WGS sequence"/>
</dbReference>
<proteinExistence type="predicted"/>
<dbReference type="InterPro" id="IPR033753">
    <property type="entry name" value="GCV_H/Fam206"/>
</dbReference>
<dbReference type="InterPro" id="IPR011053">
    <property type="entry name" value="Single_hybrid_motif"/>
</dbReference>
<name>A0A091C8D1_9ENTE</name>
<dbReference type="InterPro" id="IPR000089">
    <property type="entry name" value="Biotin_lipoyl"/>
</dbReference>
<dbReference type="InterPro" id="IPR002930">
    <property type="entry name" value="GCV_H"/>
</dbReference>
<evidence type="ECO:0000313" key="3">
    <source>
        <dbReference type="EMBL" id="KFN93015.1"/>
    </source>
</evidence>
<dbReference type="GO" id="GO:0005960">
    <property type="term" value="C:glycine cleavage complex"/>
    <property type="evidence" value="ECO:0007669"/>
    <property type="project" value="InterPro"/>
</dbReference>
<dbReference type="Pfam" id="PF01597">
    <property type="entry name" value="GCV_H"/>
    <property type="match status" value="1"/>
</dbReference>
<dbReference type="PANTHER" id="PTHR11715">
    <property type="entry name" value="GLYCINE CLEAVAGE SYSTEM H PROTEIN"/>
    <property type="match status" value="1"/>
</dbReference>
<dbReference type="CDD" id="cd06848">
    <property type="entry name" value="GCS_H"/>
    <property type="match status" value="1"/>
</dbReference>
<gene>
    <name evidence="3" type="ORF">TMU3MR103_0188</name>
</gene>
<dbReference type="Gene3D" id="2.40.50.100">
    <property type="match status" value="1"/>
</dbReference>
<sequence length="112" mass="12441">MKKECLKKTDNLWVLHNGKEYVIGLTNKAQNDLGKISFASVPKVGQMYNKGETLIELEAEKATSELDSPLTGTVASVNEKIAEDVDVLNDEDELNAWVLSLNDVEENEFEAL</sequence>
<evidence type="ECO:0000259" key="2">
    <source>
        <dbReference type="PROSITE" id="PS50968"/>
    </source>
</evidence>
<dbReference type="AlphaFoldDB" id="A0A091C8D1"/>
<dbReference type="PANTHER" id="PTHR11715:SF3">
    <property type="entry name" value="GLYCINE CLEAVAGE SYSTEM H PROTEIN-RELATED"/>
    <property type="match status" value="1"/>
</dbReference>
<dbReference type="PATRIC" id="fig|1302648.3.peg.175"/>
<dbReference type="GO" id="GO:0009249">
    <property type="term" value="P:protein lipoylation"/>
    <property type="evidence" value="ECO:0007669"/>
    <property type="project" value="TreeGrafter"/>
</dbReference>
<protein>
    <submittedName>
        <fullName evidence="3">GcvH family protein</fullName>
    </submittedName>
</protein>
<feature type="domain" description="Lipoyl-binding" evidence="2">
    <location>
        <begin position="20"/>
        <end position="102"/>
    </location>
</feature>
<accession>A0A091C8D1</accession>
<dbReference type="SUPFAM" id="SSF51230">
    <property type="entry name" value="Single hybrid motif"/>
    <property type="match status" value="1"/>
</dbReference>
<keyword evidence="4" id="KW-1185">Reference proteome</keyword>
<dbReference type="PROSITE" id="PS50968">
    <property type="entry name" value="BIOTINYL_LIPOYL"/>
    <property type="match status" value="1"/>
</dbReference>
<dbReference type="RefSeq" id="WP_028789900.1">
    <property type="nucleotide sequence ID" value="NZ_JPVT01000017.1"/>
</dbReference>
<evidence type="ECO:0000313" key="4">
    <source>
        <dbReference type="Proteomes" id="UP000029381"/>
    </source>
</evidence>